<proteinExistence type="predicted"/>
<reference evidence="2" key="2">
    <citation type="submission" date="2020-11" db="EMBL/GenBank/DDBJ databases">
        <authorList>
            <person name="McCartney M.A."/>
            <person name="Auch B."/>
            <person name="Kono T."/>
            <person name="Mallez S."/>
            <person name="Becker A."/>
            <person name="Gohl D.M."/>
            <person name="Silverstein K.A.T."/>
            <person name="Koren S."/>
            <person name="Bechman K.B."/>
            <person name="Herman A."/>
            <person name="Abrahante J.E."/>
            <person name="Garbe J."/>
        </authorList>
    </citation>
    <scope>NUCLEOTIDE SEQUENCE</scope>
    <source>
        <strain evidence="2">Duluth1</strain>
        <tissue evidence="2">Whole animal</tissue>
    </source>
</reference>
<evidence type="ECO:0000313" key="2">
    <source>
        <dbReference type="EMBL" id="KAH3882423.1"/>
    </source>
</evidence>
<comment type="caution">
    <text evidence="2">The sequence shown here is derived from an EMBL/GenBank/DDBJ whole genome shotgun (WGS) entry which is preliminary data.</text>
</comment>
<evidence type="ECO:0000313" key="3">
    <source>
        <dbReference type="Proteomes" id="UP000828390"/>
    </source>
</evidence>
<reference evidence="2" key="1">
    <citation type="journal article" date="2019" name="bioRxiv">
        <title>The Genome of the Zebra Mussel, Dreissena polymorpha: A Resource for Invasive Species Research.</title>
        <authorList>
            <person name="McCartney M.A."/>
            <person name="Auch B."/>
            <person name="Kono T."/>
            <person name="Mallez S."/>
            <person name="Zhang Y."/>
            <person name="Obille A."/>
            <person name="Becker A."/>
            <person name="Abrahante J.E."/>
            <person name="Garbe J."/>
            <person name="Badalamenti J.P."/>
            <person name="Herman A."/>
            <person name="Mangelson H."/>
            <person name="Liachko I."/>
            <person name="Sullivan S."/>
            <person name="Sone E.D."/>
            <person name="Koren S."/>
            <person name="Silverstein K.A.T."/>
            <person name="Beckman K.B."/>
            <person name="Gohl D.M."/>
        </authorList>
    </citation>
    <scope>NUCLEOTIDE SEQUENCE</scope>
    <source>
        <strain evidence="2">Duluth1</strain>
        <tissue evidence="2">Whole animal</tissue>
    </source>
</reference>
<protein>
    <recommendedName>
        <fullName evidence="1">BRCT domain-containing protein</fullName>
    </recommendedName>
</protein>
<dbReference type="SUPFAM" id="SSF52113">
    <property type="entry name" value="BRCT domain"/>
    <property type="match status" value="1"/>
</dbReference>
<dbReference type="Gene3D" id="3.40.50.10190">
    <property type="entry name" value="BRCT domain"/>
    <property type="match status" value="1"/>
</dbReference>
<dbReference type="InterPro" id="IPR001357">
    <property type="entry name" value="BRCT_dom"/>
</dbReference>
<dbReference type="InterPro" id="IPR036420">
    <property type="entry name" value="BRCT_dom_sf"/>
</dbReference>
<sequence>MLLWEEVFLLNASFEEVFLLNAPLGGAVLFFVLDDSLTLPTFDGDITASVTKETTHVVVSQTSVMKTSLDMDEDLKAVVVSTDWLDDCLKFRKLLKTENYEMF</sequence>
<dbReference type="PROSITE" id="PS50172">
    <property type="entry name" value="BRCT"/>
    <property type="match status" value="1"/>
</dbReference>
<feature type="domain" description="BRCT" evidence="1">
    <location>
        <begin position="44"/>
        <end position="102"/>
    </location>
</feature>
<organism evidence="2 3">
    <name type="scientific">Dreissena polymorpha</name>
    <name type="common">Zebra mussel</name>
    <name type="synonym">Mytilus polymorpha</name>
    <dbReference type="NCBI Taxonomy" id="45954"/>
    <lineage>
        <taxon>Eukaryota</taxon>
        <taxon>Metazoa</taxon>
        <taxon>Spiralia</taxon>
        <taxon>Lophotrochozoa</taxon>
        <taxon>Mollusca</taxon>
        <taxon>Bivalvia</taxon>
        <taxon>Autobranchia</taxon>
        <taxon>Heteroconchia</taxon>
        <taxon>Euheterodonta</taxon>
        <taxon>Imparidentia</taxon>
        <taxon>Neoheterodontei</taxon>
        <taxon>Myida</taxon>
        <taxon>Dreissenoidea</taxon>
        <taxon>Dreissenidae</taxon>
        <taxon>Dreissena</taxon>
    </lineage>
</organism>
<dbReference type="Pfam" id="PF00533">
    <property type="entry name" value="BRCT"/>
    <property type="match status" value="1"/>
</dbReference>
<accession>A0A9D4MRT6</accession>
<keyword evidence="3" id="KW-1185">Reference proteome</keyword>
<dbReference type="EMBL" id="JAIWYP010000001">
    <property type="protein sequence ID" value="KAH3882423.1"/>
    <property type="molecule type" value="Genomic_DNA"/>
</dbReference>
<dbReference type="Proteomes" id="UP000828390">
    <property type="component" value="Unassembled WGS sequence"/>
</dbReference>
<gene>
    <name evidence="2" type="ORF">DPMN_006362</name>
</gene>
<evidence type="ECO:0000259" key="1">
    <source>
        <dbReference type="PROSITE" id="PS50172"/>
    </source>
</evidence>
<dbReference type="AlphaFoldDB" id="A0A9D4MRT6"/>
<name>A0A9D4MRT6_DREPO</name>